<dbReference type="AlphaFoldDB" id="A0AAC9HEV5"/>
<evidence type="ECO:0000313" key="5">
    <source>
        <dbReference type="Proteomes" id="UP000322283"/>
    </source>
</evidence>
<evidence type="ECO:0000313" key="2">
    <source>
        <dbReference type="EMBL" id="AOQ22677.1"/>
    </source>
</evidence>
<reference evidence="3 5" key="2">
    <citation type="submission" date="2019-05" db="EMBL/GenBank/DDBJ databases">
        <title>Genome sequence of Moorella thermoacetica ATCC 33924.</title>
        <authorList>
            <person name="Poehlein A."/>
            <person name="Bengelsdorf F.R."/>
            <person name="Duerre P."/>
            <person name="Daniel R."/>
        </authorList>
    </citation>
    <scope>NUCLEOTIDE SEQUENCE [LARGE SCALE GENOMIC DNA]</scope>
    <source>
        <strain evidence="3 5">ATCC 33924</strain>
    </source>
</reference>
<organism evidence="2 4">
    <name type="scientific">Neomoorella thermoacetica</name>
    <name type="common">Clostridium thermoaceticum</name>
    <dbReference type="NCBI Taxonomy" id="1525"/>
    <lineage>
        <taxon>Bacteria</taxon>
        <taxon>Bacillati</taxon>
        <taxon>Bacillota</taxon>
        <taxon>Clostridia</taxon>
        <taxon>Neomoorellales</taxon>
        <taxon>Neomoorellaceae</taxon>
        <taxon>Neomoorella</taxon>
    </lineage>
</organism>
<dbReference type="PANTHER" id="PTHR35586">
    <property type="entry name" value="SLL1691 PROTEIN"/>
    <property type="match status" value="1"/>
</dbReference>
<proteinExistence type="predicted"/>
<dbReference type="PANTHER" id="PTHR35586:SF1">
    <property type="entry name" value="SLL1691 PROTEIN"/>
    <property type="match status" value="1"/>
</dbReference>
<gene>
    <name evidence="2" type="ORF">Maut_00194</name>
    <name evidence="3" type="ORF">MTAT_26810</name>
</gene>
<keyword evidence="5" id="KW-1185">Reference proteome</keyword>
<evidence type="ECO:0000313" key="3">
    <source>
        <dbReference type="EMBL" id="TYL08623.1"/>
    </source>
</evidence>
<sequence>MPWKFTTGFTFLDVLRFRFYKLELKKLPWREYIHSNNPVAAALLSKMGFKDEERVQVKLEFLRMLTRLKLDPARMEMLAGFFESYLKLSQEEEERLNCELGRIDKKEAETIVQITTSWHERGRMEGLIEGRMEGLKEGLKEGRMEAQKETILKYLSRRFGEQPADLEEKVQKISDLQILDRILDELFTADTIEEARAVILGKIAGGLQ</sequence>
<protein>
    <recommendedName>
        <fullName evidence="1">DUF4351 domain-containing protein</fullName>
    </recommendedName>
</protein>
<dbReference type="Pfam" id="PF14261">
    <property type="entry name" value="DUF4351"/>
    <property type="match status" value="1"/>
</dbReference>
<dbReference type="EMBL" id="CP017019">
    <property type="protein sequence ID" value="AOQ22677.1"/>
    <property type="molecule type" value="Genomic_DNA"/>
</dbReference>
<dbReference type="Proteomes" id="UP000094598">
    <property type="component" value="Chromosome"/>
</dbReference>
<dbReference type="InterPro" id="IPR025587">
    <property type="entry name" value="DUF4351"/>
</dbReference>
<evidence type="ECO:0000313" key="4">
    <source>
        <dbReference type="Proteomes" id="UP000094598"/>
    </source>
</evidence>
<name>A0AAC9HEV5_NEOTH</name>
<evidence type="ECO:0000259" key="1">
    <source>
        <dbReference type="Pfam" id="PF14261"/>
    </source>
</evidence>
<reference evidence="2 4" key="1">
    <citation type="submission" date="2016-08" db="EMBL/GenBank/DDBJ databases">
        <title>Moorella thermoacetica DSM 103132.</title>
        <authorList>
            <person name="Jendresen C.B."/>
            <person name="Redl S.M."/>
            <person name="Jensen T.O."/>
            <person name="Nielsen A.T."/>
        </authorList>
    </citation>
    <scope>NUCLEOTIDE SEQUENCE [LARGE SCALE GENOMIC DNA]</scope>
    <source>
        <strain evidence="2 4">DSM 103132</strain>
    </source>
</reference>
<dbReference type="EMBL" id="VCDX01000014">
    <property type="protein sequence ID" value="TYL08623.1"/>
    <property type="molecule type" value="Genomic_DNA"/>
</dbReference>
<dbReference type="Proteomes" id="UP000322283">
    <property type="component" value="Unassembled WGS sequence"/>
</dbReference>
<accession>A0AAC9HEV5</accession>
<feature type="domain" description="DUF4351" evidence="1">
    <location>
        <begin position="140"/>
        <end position="193"/>
    </location>
</feature>